<dbReference type="PROSITE" id="PS00675">
    <property type="entry name" value="SIGMA54_INTERACT_1"/>
    <property type="match status" value="1"/>
</dbReference>
<dbReference type="InterPro" id="IPR011006">
    <property type="entry name" value="CheY-like_superfamily"/>
</dbReference>
<evidence type="ECO:0000256" key="3">
    <source>
        <dbReference type="ARBA" id="ARBA00022840"/>
    </source>
</evidence>
<dbReference type="Gene3D" id="3.40.50.2300">
    <property type="match status" value="1"/>
</dbReference>
<evidence type="ECO:0000313" key="10">
    <source>
        <dbReference type="EMBL" id="SHK56655.1"/>
    </source>
</evidence>
<evidence type="ECO:0000256" key="5">
    <source>
        <dbReference type="ARBA" id="ARBA00023015"/>
    </source>
</evidence>
<evidence type="ECO:0000259" key="9">
    <source>
        <dbReference type="PROSITE" id="PS50110"/>
    </source>
</evidence>
<keyword evidence="1 7" id="KW-0597">Phosphoprotein</keyword>
<dbReference type="InterPro" id="IPR058031">
    <property type="entry name" value="AAA_lid_NorR"/>
</dbReference>
<organism evidence="10 11">
    <name type="scientific">Thermocrinis minervae</name>
    <dbReference type="NCBI Taxonomy" id="381751"/>
    <lineage>
        <taxon>Bacteria</taxon>
        <taxon>Pseudomonadati</taxon>
        <taxon>Aquificota</taxon>
        <taxon>Aquificia</taxon>
        <taxon>Aquificales</taxon>
        <taxon>Aquificaceae</taxon>
        <taxon>Thermocrinis</taxon>
    </lineage>
</organism>
<dbReference type="Proteomes" id="UP000189810">
    <property type="component" value="Chromosome I"/>
</dbReference>
<proteinExistence type="predicted"/>
<dbReference type="FunFam" id="3.40.50.2300:FF:000018">
    <property type="entry name" value="DNA-binding transcriptional regulator NtrC"/>
    <property type="match status" value="1"/>
</dbReference>
<evidence type="ECO:0000313" key="11">
    <source>
        <dbReference type="Proteomes" id="UP000189810"/>
    </source>
</evidence>
<dbReference type="InterPro" id="IPR009057">
    <property type="entry name" value="Homeodomain-like_sf"/>
</dbReference>
<dbReference type="PANTHER" id="PTHR32071">
    <property type="entry name" value="TRANSCRIPTIONAL REGULATORY PROTEIN"/>
    <property type="match status" value="1"/>
</dbReference>
<dbReference type="SMART" id="SM00382">
    <property type="entry name" value="AAA"/>
    <property type="match status" value="1"/>
</dbReference>
<dbReference type="PANTHER" id="PTHR32071:SF17">
    <property type="entry name" value="TRANSCRIPTIONAL REGULATOR (NTRC FAMILY)"/>
    <property type="match status" value="1"/>
</dbReference>
<dbReference type="PROSITE" id="PS50110">
    <property type="entry name" value="RESPONSE_REGULATORY"/>
    <property type="match status" value="1"/>
</dbReference>
<feature type="domain" description="Sigma-54 factor interaction" evidence="8">
    <location>
        <begin position="134"/>
        <end position="363"/>
    </location>
</feature>
<dbReference type="Gene3D" id="3.40.50.300">
    <property type="entry name" value="P-loop containing nucleotide triphosphate hydrolases"/>
    <property type="match status" value="1"/>
</dbReference>
<dbReference type="InterPro" id="IPR003593">
    <property type="entry name" value="AAA+_ATPase"/>
</dbReference>
<keyword evidence="6" id="KW-0804">Transcription</keyword>
<keyword evidence="2" id="KW-0547">Nucleotide-binding</keyword>
<accession>A0A1M6TI35</accession>
<keyword evidence="11" id="KW-1185">Reference proteome</keyword>
<dbReference type="GO" id="GO:0043565">
    <property type="term" value="F:sequence-specific DNA binding"/>
    <property type="evidence" value="ECO:0007669"/>
    <property type="project" value="InterPro"/>
</dbReference>
<dbReference type="GO" id="GO:0000160">
    <property type="term" value="P:phosphorelay signal transduction system"/>
    <property type="evidence" value="ECO:0007669"/>
    <property type="project" value="UniProtKB-KW"/>
</dbReference>
<dbReference type="Gene3D" id="1.10.10.60">
    <property type="entry name" value="Homeodomain-like"/>
    <property type="match status" value="1"/>
</dbReference>
<keyword evidence="4" id="KW-0902">Two-component regulatory system</keyword>
<dbReference type="InterPro" id="IPR002078">
    <property type="entry name" value="Sigma_54_int"/>
</dbReference>
<dbReference type="STRING" id="381751.SAMN05444391_1473"/>
<dbReference type="OrthoDB" id="9334at2"/>
<dbReference type="FunFam" id="3.40.50.300:FF:000006">
    <property type="entry name" value="DNA-binding transcriptional regulator NtrC"/>
    <property type="match status" value="1"/>
</dbReference>
<evidence type="ECO:0000259" key="8">
    <source>
        <dbReference type="PROSITE" id="PS50045"/>
    </source>
</evidence>
<keyword evidence="3" id="KW-0067">ATP-binding</keyword>
<dbReference type="PROSITE" id="PS00676">
    <property type="entry name" value="SIGMA54_INTERACT_2"/>
    <property type="match status" value="1"/>
</dbReference>
<dbReference type="GO" id="GO:0006355">
    <property type="term" value="P:regulation of DNA-templated transcription"/>
    <property type="evidence" value="ECO:0007669"/>
    <property type="project" value="InterPro"/>
</dbReference>
<evidence type="ECO:0000256" key="6">
    <source>
        <dbReference type="ARBA" id="ARBA00023163"/>
    </source>
</evidence>
<dbReference type="AlphaFoldDB" id="A0A1M6TI35"/>
<name>A0A1M6TI35_9AQUI</name>
<evidence type="ECO:0000256" key="2">
    <source>
        <dbReference type="ARBA" id="ARBA00022741"/>
    </source>
</evidence>
<dbReference type="SUPFAM" id="SSF52172">
    <property type="entry name" value="CheY-like"/>
    <property type="match status" value="1"/>
</dbReference>
<dbReference type="EMBL" id="LT670846">
    <property type="protein sequence ID" value="SHK56655.1"/>
    <property type="molecule type" value="Genomic_DNA"/>
</dbReference>
<gene>
    <name evidence="10" type="ORF">SAMN05444391_1473</name>
</gene>
<evidence type="ECO:0000256" key="1">
    <source>
        <dbReference type="ARBA" id="ARBA00022553"/>
    </source>
</evidence>
<reference evidence="10 11" key="1">
    <citation type="submission" date="2016-11" db="EMBL/GenBank/DDBJ databases">
        <authorList>
            <person name="Jaros S."/>
            <person name="Januszkiewicz K."/>
            <person name="Wedrychowicz H."/>
        </authorList>
    </citation>
    <scope>NUCLEOTIDE SEQUENCE [LARGE SCALE GENOMIC DNA]</scope>
    <source>
        <strain evidence="10 11">DSM 19557</strain>
    </source>
</reference>
<dbReference type="InterPro" id="IPR025943">
    <property type="entry name" value="Sigma_54_int_dom_ATP-bd_2"/>
</dbReference>
<dbReference type="Pfam" id="PF02954">
    <property type="entry name" value="HTH_8"/>
    <property type="match status" value="1"/>
</dbReference>
<dbReference type="GO" id="GO:0005524">
    <property type="term" value="F:ATP binding"/>
    <property type="evidence" value="ECO:0007669"/>
    <property type="project" value="UniProtKB-KW"/>
</dbReference>
<dbReference type="SMART" id="SM00448">
    <property type="entry name" value="REC"/>
    <property type="match status" value="1"/>
</dbReference>
<dbReference type="Pfam" id="PF25601">
    <property type="entry name" value="AAA_lid_14"/>
    <property type="match status" value="1"/>
</dbReference>
<dbReference type="InterPro" id="IPR027417">
    <property type="entry name" value="P-loop_NTPase"/>
</dbReference>
<dbReference type="RefSeq" id="WP_079654551.1">
    <property type="nucleotide sequence ID" value="NZ_LT670846.1"/>
</dbReference>
<dbReference type="Pfam" id="PF00158">
    <property type="entry name" value="Sigma54_activat"/>
    <property type="match status" value="1"/>
</dbReference>
<evidence type="ECO:0000256" key="4">
    <source>
        <dbReference type="ARBA" id="ARBA00023012"/>
    </source>
</evidence>
<sequence>MLASVLVIDDEKSIRLTLKEILEEEGYLVETAQDIKEAKEKISKAYFHTLILDLWLPDGLGFELIEYTKKNLPDANIIVITGHGKIEDAVKAIREGAYDFIEKPFSTERLLLSLRRAVEDVLKKRQMFQEMDQLIGESPQMLQVKELIRKVSQSDASVLILGESGTGKELVARLIHKLSNRKDGPFVDINCASLPDELLEAELFGYEKGAFTSATSRKQGKLELSHGGTLFLDEIGDMSLKAQAKLLRVLETKSFTRLGGTQVIHSDFRLVSASNKDIKKQMQEGSFREDLYYRIAVFTITLPPLRERGKDIILLAEHFLNYFSTKYARPTPYLTENAKEILLSYPWKGNVRELKNLMERIVILHPGDKIDERFLSGLLNPLNRPNLESLLSYNDLKKARQEFEKMFIEAKLKEYNYDVKKVSEVIGIDLSNLYRKIRNYNIPIKSA</sequence>
<dbReference type="InterPro" id="IPR002197">
    <property type="entry name" value="HTH_Fis"/>
</dbReference>
<dbReference type="Pfam" id="PF00072">
    <property type="entry name" value="Response_reg"/>
    <property type="match status" value="1"/>
</dbReference>
<keyword evidence="5" id="KW-0805">Transcription regulation</keyword>
<feature type="modified residue" description="4-aspartylphosphate" evidence="7">
    <location>
        <position position="53"/>
    </location>
</feature>
<dbReference type="SUPFAM" id="SSF52540">
    <property type="entry name" value="P-loop containing nucleoside triphosphate hydrolases"/>
    <property type="match status" value="1"/>
</dbReference>
<dbReference type="PROSITE" id="PS50045">
    <property type="entry name" value="SIGMA54_INTERACT_4"/>
    <property type="match status" value="1"/>
</dbReference>
<evidence type="ECO:0000256" key="7">
    <source>
        <dbReference type="PROSITE-ProRule" id="PRU00169"/>
    </source>
</evidence>
<dbReference type="InterPro" id="IPR001789">
    <property type="entry name" value="Sig_transdc_resp-reg_receiver"/>
</dbReference>
<dbReference type="Gene3D" id="1.10.8.60">
    <property type="match status" value="1"/>
</dbReference>
<feature type="domain" description="Response regulatory" evidence="9">
    <location>
        <begin position="4"/>
        <end position="118"/>
    </location>
</feature>
<dbReference type="InterPro" id="IPR025662">
    <property type="entry name" value="Sigma_54_int_dom_ATP-bd_1"/>
</dbReference>
<dbReference type="SUPFAM" id="SSF46689">
    <property type="entry name" value="Homeodomain-like"/>
    <property type="match status" value="1"/>
</dbReference>
<protein>
    <submittedName>
        <fullName evidence="10">Two-component system, NtrC family, response regulator</fullName>
    </submittedName>
</protein>
<dbReference type="CDD" id="cd00009">
    <property type="entry name" value="AAA"/>
    <property type="match status" value="1"/>
</dbReference>